<keyword evidence="1" id="KW-0479">Metal-binding</keyword>
<feature type="domain" description="RING-type" evidence="3">
    <location>
        <begin position="72"/>
        <end position="124"/>
    </location>
</feature>
<gene>
    <name evidence="4" type="ORF">P167DRAFT_572399</name>
</gene>
<evidence type="ECO:0000313" key="4">
    <source>
        <dbReference type="EMBL" id="RPB14674.1"/>
    </source>
</evidence>
<keyword evidence="1" id="KW-0862">Zinc</keyword>
<accession>A0A3N4KVT6</accession>
<dbReference type="EMBL" id="ML119117">
    <property type="protein sequence ID" value="RPB14674.1"/>
    <property type="molecule type" value="Genomic_DNA"/>
</dbReference>
<keyword evidence="5" id="KW-1185">Reference proteome</keyword>
<dbReference type="Pfam" id="PF13920">
    <property type="entry name" value="zf-C3HC4_3"/>
    <property type="match status" value="1"/>
</dbReference>
<dbReference type="PROSITE" id="PS50089">
    <property type="entry name" value="ZF_RING_2"/>
    <property type="match status" value="1"/>
</dbReference>
<evidence type="ECO:0000256" key="1">
    <source>
        <dbReference type="PROSITE-ProRule" id="PRU00175"/>
    </source>
</evidence>
<dbReference type="AlphaFoldDB" id="A0A3N4KVT6"/>
<dbReference type="Gene3D" id="3.30.40.10">
    <property type="entry name" value="Zinc/RING finger domain, C3HC4 (zinc finger)"/>
    <property type="match status" value="1"/>
</dbReference>
<dbReference type="Proteomes" id="UP000277580">
    <property type="component" value="Unassembled WGS sequence"/>
</dbReference>
<dbReference type="InterPro" id="IPR001841">
    <property type="entry name" value="Znf_RING"/>
</dbReference>
<dbReference type="OrthoDB" id="10464343at2759"/>
<organism evidence="4 5">
    <name type="scientific">Morchella conica CCBAS932</name>
    <dbReference type="NCBI Taxonomy" id="1392247"/>
    <lineage>
        <taxon>Eukaryota</taxon>
        <taxon>Fungi</taxon>
        <taxon>Dikarya</taxon>
        <taxon>Ascomycota</taxon>
        <taxon>Pezizomycotina</taxon>
        <taxon>Pezizomycetes</taxon>
        <taxon>Pezizales</taxon>
        <taxon>Morchellaceae</taxon>
        <taxon>Morchella</taxon>
    </lineage>
</organism>
<proteinExistence type="predicted"/>
<evidence type="ECO:0000259" key="3">
    <source>
        <dbReference type="PROSITE" id="PS50089"/>
    </source>
</evidence>
<reference evidence="4 5" key="1">
    <citation type="journal article" date="2018" name="Nat. Ecol. Evol.">
        <title>Pezizomycetes genomes reveal the molecular basis of ectomycorrhizal truffle lifestyle.</title>
        <authorList>
            <person name="Murat C."/>
            <person name="Payen T."/>
            <person name="Noel B."/>
            <person name="Kuo A."/>
            <person name="Morin E."/>
            <person name="Chen J."/>
            <person name="Kohler A."/>
            <person name="Krizsan K."/>
            <person name="Balestrini R."/>
            <person name="Da Silva C."/>
            <person name="Montanini B."/>
            <person name="Hainaut M."/>
            <person name="Levati E."/>
            <person name="Barry K.W."/>
            <person name="Belfiori B."/>
            <person name="Cichocki N."/>
            <person name="Clum A."/>
            <person name="Dockter R.B."/>
            <person name="Fauchery L."/>
            <person name="Guy J."/>
            <person name="Iotti M."/>
            <person name="Le Tacon F."/>
            <person name="Lindquist E.A."/>
            <person name="Lipzen A."/>
            <person name="Malagnac F."/>
            <person name="Mello A."/>
            <person name="Molinier V."/>
            <person name="Miyauchi S."/>
            <person name="Poulain J."/>
            <person name="Riccioni C."/>
            <person name="Rubini A."/>
            <person name="Sitrit Y."/>
            <person name="Splivallo R."/>
            <person name="Traeger S."/>
            <person name="Wang M."/>
            <person name="Zifcakova L."/>
            <person name="Wipf D."/>
            <person name="Zambonelli A."/>
            <person name="Paolocci F."/>
            <person name="Nowrousian M."/>
            <person name="Ottonello S."/>
            <person name="Baldrian P."/>
            <person name="Spatafora J.W."/>
            <person name="Henrissat B."/>
            <person name="Nagy L.G."/>
            <person name="Aury J.M."/>
            <person name="Wincker P."/>
            <person name="Grigoriev I.V."/>
            <person name="Bonfante P."/>
            <person name="Martin F.M."/>
        </authorList>
    </citation>
    <scope>NUCLEOTIDE SEQUENCE [LARGE SCALE GENOMIC DNA]</scope>
    <source>
        <strain evidence="4 5">CCBAS932</strain>
    </source>
</reference>
<feature type="region of interest" description="Disordered" evidence="2">
    <location>
        <begin position="41"/>
        <end position="62"/>
    </location>
</feature>
<feature type="region of interest" description="Disordered" evidence="2">
    <location>
        <begin position="1"/>
        <end position="29"/>
    </location>
</feature>
<keyword evidence="1" id="KW-0863">Zinc-finger</keyword>
<dbReference type="InterPro" id="IPR013083">
    <property type="entry name" value="Znf_RING/FYVE/PHD"/>
</dbReference>
<name>A0A3N4KVT6_9PEZI</name>
<dbReference type="SUPFAM" id="SSF57850">
    <property type="entry name" value="RING/U-box"/>
    <property type="match status" value="1"/>
</dbReference>
<evidence type="ECO:0000313" key="5">
    <source>
        <dbReference type="Proteomes" id="UP000277580"/>
    </source>
</evidence>
<protein>
    <recommendedName>
        <fullName evidence="3">RING-type domain-containing protein</fullName>
    </recommendedName>
</protein>
<dbReference type="InParanoid" id="A0A3N4KVT6"/>
<dbReference type="GO" id="GO:0008270">
    <property type="term" value="F:zinc ion binding"/>
    <property type="evidence" value="ECO:0007669"/>
    <property type="project" value="UniProtKB-KW"/>
</dbReference>
<sequence>MSNSNISSRANPGQRTRNNTSGPNRDGRDFIDRLLDFFHAPPNPLPERPRRVSPTSSASSTSDHEIADNLLCTICSRRGNKVLFLICGHRACTSCTKRLWNSMRQLPGKPYDPRPVFFPCPFCRELVTRVRDDLVVDTATGGYPAADSAGGWGEGVRVLEWMLRVSGKTRERLKVEMISVL</sequence>
<feature type="compositionally biased region" description="Polar residues" evidence="2">
    <location>
        <begin position="1"/>
        <end position="23"/>
    </location>
</feature>
<evidence type="ECO:0000256" key="2">
    <source>
        <dbReference type="SAM" id="MobiDB-lite"/>
    </source>
</evidence>